<dbReference type="Pfam" id="PF07576">
    <property type="entry name" value="BRAP2"/>
    <property type="match status" value="1"/>
</dbReference>
<dbReference type="CDD" id="cd12718">
    <property type="entry name" value="RRM_BRAP2"/>
    <property type="match status" value="1"/>
</dbReference>
<feature type="region of interest" description="Disordered" evidence="6">
    <location>
        <begin position="41"/>
        <end position="74"/>
    </location>
</feature>
<feature type="non-terminal residue" evidence="9">
    <location>
        <position position="1"/>
    </location>
</feature>
<feature type="domain" description="UBP-type" evidence="8">
    <location>
        <begin position="302"/>
        <end position="394"/>
    </location>
</feature>
<dbReference type="InterPro" id="IPR047243">
    <property type="entry name" value="RING-H2_BRAP2"/>
</dbReference>
<evidence type="ECO:0000256" key="5">
    <source>
        <dbReference type="SAM" id="Coils"/>
    </source>
</evidence>
<keyword evidence="5" id="KW-0175">Coiled coil</keyword>
<dbReference type="SMART" id="SM00184">
    <property type="entry name" value="RING"/>
    <property type="match status" value="1"/>
</dbReference>
<feature type="compositionally biased region" description="Basic residues" evidence="6">
    <location>
        <begin position="569"/>
        <end position="579"/>
    </location>
</feature>
<dbReference type="InterPro" id="IPR001841">
    <property type="entry name" value="Znf_RING"/>
</dbReference>
<dbReference type="Pfam" id="PF13639">
    <property type="entry name" value="zf-RING_2"/>
    <property type="match status" value="1"/>
</dbReference>
<feature type="coiled-coil region" evidence="5">
    <location>
        <begin position="442"/>
        <end position="543"/>
    </location>
</feature>
<dbReference type="EMBL" id="CALNXI010000067">
    <property type="protein sequence ID" value="CAH3017614.1"/>
    <property type="molecule type" value="Genomic_DNA"/>
</dbReference>
<evidence type="ECO:0000256" key="2">
    <source>
        <dbReference type="ARBA" id="ARBA00022771"/>
    </source>
</evidence>
<dbReference type="CDD" id="cd16457">
    <property type="entry name" value="RING-H2_BRAP2"/>
    <property type="match status" value="1"/>
</dbReference>
<keyword evidence="10" id="KW-1185">Reference proteome</keyword>
<dbReference type="PROSITE" id="PS50089">
    <property type="entry name" value="ZF_RING_2"/>
    <property type="match status" value="1"/>
</dbReference>
<evidence type="ECO:0000256" key="6">
    <source>
        <dbReference type="SAM" id="MobiDB-lite"/>
    </source>
</evidence>
<keyword evidence="3" id="KW-0862">Zinc</keyword>
<feature type="domain" description="RING-type" evidence="7">
    <location>
        <begin position="265"/>
        <end position="305"/>
    </location>
</feature>
<dbReference type="SMART" id="SM00290">
    <property type="entry name" value="ZnF_UBP"/>
    <property type="match status" value="1"/>
</dbReference>
<evidence type="ECO:0000313" key="9">
    <source>
        <dbReference type="EMBL" id="CAH3017614.1"/>
    </source>
</evidence>
<gene>
    <name evidence="9" type="ORF">PEVE_00038807</name>
</gene>
<dbReference type="SUPFAM" id="SSF57850">
    <property type="entry name" value="RING/U-box"/>
    <property type="match status" value="1"/>
</dbReference>
<protein>
    <recommendedName>
        <fullName evidence="11">BRCA1 associated protein</fullName>
    </recommendedName>
</protein>
<dbReference type="InterPro" id="IPR034932">
    <property type="entry name" value="BRAP2_RRM"/>
</dbReference>
<dbReference type="Gene3D" id="3.30.40.10">
    <property type="entry name" value="Zinc/RING finger domain, C3HC4 (zinc finger)"/>
    <property type="match status" value="2"/>
</dbReference>
<dbReference type="PROSITE" id="PS50271">
    <property type="entry name" value="ZF_UBP"/>
    <property type="match status" value="1"/>
</dbReference>
<evidence type="ECO:0000259" key="8">
    <source>
        <dbReference type="PROSITE" id="PS50271"/>
    </source>
</evidence>
<keyword evidence="2 4" id="KW-0863">Zinc-finger</keyword>
<comment type="caution">
    <text evidence="9">The sequence shown here is derived from an EMBL/GenBank/DDBJ whole genome shotgun (WGS) entry which is preliminary data.</text>
</comment>
<evidence type="ECO:0000256" key="3">
    <source>
        <dbReference type="ARBA" id="ARBA00022833"/>
    </source>
</evidence>
<proteinExistence type="predicted"/>
<dbReference type="Proteomes" id="UP001159427">
    <property type="component" value="Unassembled WGS sequence"/>
</dbReference>
<name>A0ABN8LKM6_9CNID</name>
<dbReference type="InterPro" id="IPR013083">
    <property type="entry name" value="Znf_RING/FYVE/PHD"/>
</dbReference>
<evidence type="ECO:0008006" key="11">
    <source>
        <dbReference type="Google" id="ProtNLM"/>
    </source>
</evidence>
<feature type="region of interest" description="Disordered" evidence="6">
    <location>
        <begin position="545"/>
        <end position="579"/>
    </location>
</feature>
<evidence type="ECO:0000256" key="1">
    <source>
        <dbReference type="ARBA" id="ARBA00022723"/>
    </source>
</evidence>
<evidence type="ECO:0000313" key="10">
    <source>
        <dbReference type="Proteomes" id="UP001159427"/>
    </source>
</evidence>
<accession>A0ABN8LKM6</accession>
<dbReference type="Pfam" id="PF02148">
    <property type="entry name" value="zf-UBP"/>
    <property type="match status" value="1"/>
</dbReference>
<evidence type="ECO:0000259" key="7">
    <source>
        <dbReference type="PROSITE" id="PS50089"/>
    </source>
</evidence>
<reference evidence="9 10" key="1">
    <citation type="submission" date="2022-05" db="EMBL/GenBank/DDBJ databases">
        <authorList>
            <consortium name="Genoscope - CEA"/>
            <person name="William W."/>
        </authorList>
    </citation>
    <scope>NUCLEOTIDE SEQUENCE [LARGE SCALE GENOMIC DNA]</scope>
</reference>
<dbReference type="PANTHER" id="PTHR24007:SF7">
    <property type="entry name" value="BRCA1-ASSOCIATED PROTEIN"/>
    <property type="match status" value="1"/>
</dbReference>
<dbReference type="InterPro" id="IPR001607">
    <property type="entry name" value="Znf_UBP"/>
</dbReference>
<evidence type="ECO:0000256" key="4">
    <source>
        <dbReference type="PROSITE-ProRule" id="PRU00502"/>
    </source>
</evidence>
<keyword evidence="1" id="KW-0479">Metal-binding</keyword>
<feature type="compositionally biased region" description="Basic and acidic residues" evidence="6">
    <location>
        <begin position="54"/>
        <end position="74"/>
    </location>
</feature>
<dbReference type="InterPro" id="IPR011422">
    <property type="entry name" value="BRAP2/ETP1_RRM"/>
</dbReference>
<organism evidence="9 10">
    <name type="scientific">Porites evermanni</name>
    <dbReference type="NCBI Taxonomy" id="104178"/>
    <lineage>
        <taxon>Eukaryota</taxon>
        <taxon>Metazoa</taxon>
        <taxon>Cnidaria</taxon>
        <taxon>Anthozoa</taxon>
        <taxon>Hexacorallia</taxon>
        <taxon>Scleractinia</taxon>
        <taxon>Fungiina</taxon>
        <taxon>Poritidae</taxon>
        <taxon>Porites</taxon>
    </lineage>
</organism>
<sequence length="579" mass="66200">FGEITYVRPRNTGSMSISLVVFRFEVPDDLPLPQGLDYCAPGFKSTSQEMSESDSAKGKGENGEREEKDSVSCEEKMKVHRGERYLHDIQLETMVRSSIDNSMEEGVKDALDKDERANTTSDFQGKIAFFCGNPMVEIIKGIIHIYKNNEMTSLAKGVQRSEMICMLAVPAKMTCIDLMCFVAPSEEFIECVKIIRDSTPNQYMVLVNFRNQELADEFYNTFNGQPYNLIEDEVCHLVYVAKVETMKLSEGASLPCVGLTELPKCPVCLERMDESVEGVLTILCNHSFHGSCLSKWSDTTCPVCRYCQTPQPVDGNKCFECDSNESLWICLICGHIGCSRYLRSHAKRHFQETQHTYSLELGTQRVWDYTGDNFVHRLIQNKTDGKLVEYGSGQQVRRALSRKYYTYLLTSQLENQRHYFQEKITQIEKDAAEQVGSMEERTKKTLEECKKLELKLSEAEKERKNVEKKYAQAVNRVGKLVTDLKDEQELNRCLRDNQKLFQEKLSQTEEKLQLVEAAKKQEVADLQEQLADLMRHLETQQAIASASEETRQELQEGQVFVGEGSGGTHHTKKTRRKKQ</sequence>
<dbReference type="PANTHER" id="PTHR24007">
    <property type="entry name" value="BRCA1-ASSOCIATED PROTEIN"/>
    <property type="match status" value="1"/>
</dbReference>